<dbReference type="SUPFAM" id="SSF48029">
    <property type="entry name" value="FliG"/>
    <property type="match status" value="1"/>
</dbReference>
<dbReference type="Gene3D" id="1.10.220.30">
    <property type="match status" value="1"/>
</dbReference>
<proteinExistence type="predicted"/>
<reference evidence="2 3" key="1">
    <citation type="journal article" date="2019" name="ISME J.">
        <title>Genome analyses of uncultured TG2/ZB3 bacteria in 'Margulisbacteria' specifically attached to ectosymbiotic spirochetes of protists in the termite gut.</title>
        <authorList>
            <person name="Utami Y.D."/>
            <person name="Kuwahara H."/>
            <person name="Igai K."/>
            <person name="Murakami T."/>
            <person name="Sugaya K."/>
            <person name="Morikawa T."/>
            <person name="Nagura Y."/>
            <person name="Yuki M."/>
            <person name="Deevong P."/>
            <person name="Inoue T."/>
            <person name="Kihara K."/>
            <person name="Lo N."/>
            <person name="Yamada A."/>
            <person name="Ohkuma M."/>
            <person name="Hongoh Y."/>
        </authorList>
    </citation>
    <scope>NUCLEOTIDE SEQUENCE [LARGE SCALE GENOMIC DNA]</scope>
    <source>
        <strain evidence="2">NkOx7-02</strain>
    </source>
</reference>
<dbReference type="AlphaFoldDB" id="A0A388TEN3"/>
<dbReference type="InterPro" id="IPR023087">
    <property type="entry name" value="Flg_Motor_Flig_C"/>
</dbReference>
<evidence type="ECO:0000313" key="3">
    <source>
        <dbReference type="Proteomes" id="UP000275925"/>
    </source>
</evidence>
<accession>A0A388TEN3</accession>
<organism evidence="2 3">
    <name type="scientific">Candidatus Termititenax persephonae</name>
    <dbReference type="NCBI Taxonomy" id="2218525"/>
    <lineage>
        <taxon>Bacteria</taxon>
        <taxon>Bacillati</taxon>
        <taxon>Candidatus Margulisiibacteriota</taxon>
        <taxon>Candidatus Termititenacia</taxon>
        <taxon>Candidatus Termititenacales</taxon>
        <taxon>Candidatus Termititenacaceae</taxon>
        <taxon>Candidatus Termititenax</taxon>
    </lineage>
</organism>
<dbReference type="EMBL" id="BGZO01000002">
    <property type="protein sequence ID" value="GBR75459.1"/>
    <property type="molecule type" value="Genomic_DNA"/>
</dbReference>
<keyword evidence="3" id="KW-1185">Reference proteome</keyword>
<feature type="domain" description="Flagellar motor switch protein FliG C-terminal" evidence="1">
    <location>
        <begin position="72"/>
        <end position="126"/>
    </location>
</feature>
<name>A0A388TEN3_9BACT</name>
<evidence type="ECO:0000313" key="2">
    <source>
        <dbReference type="EMBL" id="GBR75459.1"/>
    </source>
</evidence>
<evidence type="ECO:0000259" key="1">
    <source>
        <dbReference type="Pfam" id="PF01706"/>
    </source>
</evidence>
<dbReference type="Pfam" id="PF01706">
    <property type="entry name" value="FliG_C"/>
    <property type="match status" value="1"/>
</dbReference>
<sequence length="175" mass="19885">MKMMSGKTVGFIEGKKVHDKGKESDWGFKEFTRADYIQAYYSHDEEALARYEYIIALRDIERYETAPPEFNEKIIGYSDAVMQNALRNIDFVELYRALLGANRAALEKIIGQLSRRAGNIVLEDILQAIRVIDGDISYMFGSDLGVEIQQLAKVKIVAARQKLLDLLASEAERES</sequence>
<dbReference type="Proteomes" id="UP000275925">
    <property type="component" value="Unassembled WGS sequence"/>
</dbReference>
<comment type="caution">
    <text evidence="2">The sequence shown here is derived from an EMBL/GenBank/DDBJ whole genome shotgun (WGS) entry which is preliminary data.</text>
</comment>
<gene>
    <name evidence="2" type="ORF">NO2_0134</name>
</gene>
<protein>
    <recommendedName>
        <fullName evidence="1">Flagellar motor switch protein FliG C-terminal domain-containing protein</fullName>
    </recommendedName>
</protein>
<dbReference type="InterPro" id="IPR011002">
    <property type="entry name" value="FliG_a-hlx"/>
</dbReference>